<keyword evidence="5 8" id="KW-0418">Kinase</keyword>
<dbReference type="InterPro" id="IPR036784">
    <property type="entry name" value="AK/P_DHK_N_sf"/>
</dbReference>
<dbReference type="GO" id="GO:0004740">
    <property type="term" value="F:pyruvate dehydrogenase (acetyl-transferring) kinase activity"/>
    <property type="evidence" value="ECO:0007669"/>
    <property type="project" value="TreeGrafter"/>
</dbReference>
<dbReference type="InterPro" id="IPR036890">
    <property type="entry name" value="HATPase_C_sf"/>
</dbReference>
<dbReference type="Proteomes" id="UP000008837">
    <property type="component" value="Unassembled WGS sequence"/>
</dbReference>
<comment type="subcellular location">
    <subcellularLocation>
        <location evidence="8">Mitochondrion matrix</location>
    </subcellularLocation>
</comment>
<dbReference type="GO" id="GO:0005759">
    <property type="term" value="C:mitochondrial matrix"/>
    <property type="evidence" value="ECO:0007669"/>
    <property type="project" value="UniProtKB-SubCell"/>
</dbReference>
<keyword evidence="6 8" id="KW-0067">ATP-binding</keyword>
<proteinExistence type="inferred from homology"/>
<evidence type="ECO:0000256" key="6">
    <source>
        <dbReference type="ARBA" id="ARBA00022840"/>
    </source>
</evidence>
<protein>
    <recommendedName>
        <fullName evidence="8">Protein-serine/threonine kinase</fullName>
        <ecNumber evidence="8">2.7.11.-</ecNumber>
    </recommendedName>
</protein>
<dbReference type="EC" id="2.7.11.-" evidence="8"/>
<dbReference type="Gene3D" id="1.20.140.20">
    <property type="entry name" value="Alpha-ketoacid/pyruvate dehydrogenase kinase, N-terminal domain"/>
    <property type="match status" value="1"/>
</dbReference>
<dbReference type="OMA" id="WSYPPSA"/>
<keyword evidence="2" id="KW-0597">Phosphoprotein</keyword>
<dbReference type="InterPro" id="IPR005467">
    <property type="entry name" value="His_kinase_dom"/>
</dbReference>
<comment type="caution">
    <text evidence="10">The sequence shown here is derived from an EMBL/GenBank/DDBJ whole genome shotgun (WGS) entry which is preliminary data.</text>
</comment>
<evidence type="ECO:0000259" key="9">
    <source>
        <dbReference type="PROSITE" id="PS50109"/>
    </source>
</evidence>
<evidence type="ECO:0000256" key="8">
    <source>
        <dbReference type="RuleBase" id="RU366032"/>
    </source>
</evidence>
<dbReference type="STRING" id="425265.A8PVB4"/>
<evidence type="ECO:0000256" key="7">
    <source>
        <dbReference type="ARBA" id="ARBA00023128"/>
    </source>
</evidence>
<name>A8PVB4_MALGO</name>
<reference evidence="10 11" key="1">
    <citation type="journal article" date="2007" name="Proc. Natl. Acad. Sci. U.S.A.">
        <title>Dandruff-associated Malassezia genomes reveal convergent and divergent virulence traits shared with plant and human fungal pathogens.</title>
        <authorList>
            <person name="Xu J."/>
            <person name="Saunders C.W."/>
            <person name="Hu P."/>
            <person name="Grant R.A."/>
            <person name="Boekhout T."/>
            <person name="Kuramae E.E."/>
            <person name="Kronstad J.W."/>
            <person name="Deangelis Y.M."/>
            <person name="Reeder N.L."/>
            <person name="Johnstone K.R."/>
            <person name="Leland M."/>
            <person name="Fieno A.M."/>
            <person name="Begley W.M."/>
            <person name="Sun Y."/>
            <person name="Lacey M.P."/>
            <person name="Chaudhary T."/>
            <person name="Keough T."/>
            <person name="Chu L."/>
            <person name="Sears R."/>
            <person name="Yuan B."/>
            <person name="Dawson T.L.Jr."/>
        </authorList>
    </citation>
    <scope>NUCLEOTIDE SEQUENCE [LARGE SCALE GENOMIC DNA]</scope>
    <source>
        <strain evidence="11">ATCC MYA-4612 / CBS 7966</strain>
    </source>
</reference>
<dbReference type="PROSITE" id="PS50109">
    <property type="entry name" value="HIS_KIN"/>
    <property type="match status" value="1"/>
</dbReference>
<dbReference type="InterPro" id="IPR018955">
    <property type="entry name" value="BCDHK/PDK_N"/>
</dbReference>
<evidence type="ECO:0000256" key="3">
    <source>
        <dbReference type="ARBA" id="ARBA00022679"/>
    </source>
</evidence>
<dbReference type="KEGG" id="mgl:MGL_0831"/>
<dbReference type="SUPFAM" id="SSF69012">
    <property type="entry name" value="alpha-ketoacid dehydrogenase kinase, N-terminal domain"/>
    <property type="match status" value="1"/>
</dbReference>
<dbReference type="RefSeq" id="XP_001731563.1">
    <property type="nucleotide sequence ID" value="XM_001731511.1"/>
</dbReference>
<dbReference type="OrthoDB" id="3264224at2759"/>
<organism evidence="10 11">
    <name type="scientific">Malassezia globosa (strain ATCC MYA-4612 / CBS 7966)</name>
    <name type="common">Dandruff-associated fungus</name>
    <dbReference type="NCBI Taxonomy" id="425265"/>
    <lineage>
        <taxon>Eukaryota</taxon>
        <taxon>Fungi</taxon>
        <taxon>Dikarya</taxon>
        <taxon>Basidiomycota</taxon>
        <taxon>Ustilaginomycotina</taxon>
        <taxon>Malasseziomycetes</taxon>
        <taxon>Malasseziales</taxon>
        <taxon>Malasseziaceae</taxon>
        <taxon>Malassezia</taxon>
    </lineage>
</organism>
<keyword evidence="4 8" id="KW-0547">Nucleotide-binding</keyword>
<evidence type="ECO:0000256" key="2">
    <source>
        <dbReference type="ARBA" id="ARBA00022553"/>
    </source>
</evidence>
<evidence type="ECO:0000313" key="11">
    <source>
        <dbReference type="Proteomes" id="UP000008837"/>
    </source>
</evidence>
<dbReference type="EMBL" id="AAYY01000003">
    <property type="protein sequence ID" value="EDP44349.1"/>
    <property type="molecule type" value="Genomic_DNA"/>
</dbReference>
<evidence type="ECO:0000256" key="4">
    <source>
        <dbReference type="ARBA" id="ARBA00022741"/>
    </source>
</evidence>
<dbReference type="Gene3D" id="3.30.565.10">
    <property type="entry name" value="Histidine kinase-like ATPase, C-terminal domain"/>
    <property type="match status" value="1"/>
</dbReference>
<dbReference type="SUPFAM" id="SSF55874">
    <property type="entry name" value="ATPase domain of HSP90 chaperone/DNA topoisomerase II/histidine kinase"/>
    <property type="match status" value="1"/>
</dbReference>
<dbReference type="AlphaFoldDB" id="A8PVB4"/>
<keyword evidence="7 8" id="KW-0496">Mitochondrion</keyword>
<accession>A8PVB4</accession>
<dbReference type="Pfam" id="PF10436">
    <property type="entry name" value="BCDHK_Adom3"/>
    <property type="match status" value="1"/>
</dbReference>
<dbReference type="InterPro" id="IPR039028">
    <property type="entry name" value="BCKD/PDK"/>
</dbReference>
<dbReference type="GO" id="GO:0005524">
    <property type="term" value="F:ATP binding"/>
    <property type="evidence" value="ECO:0007669"/>
    <property type="project" value="UniProtKB-UniRule"/>
</dbReference>
<dbReference type="GO" id="GO:0010906">
    <property type="term" value="P:regulation of glucose metabolic process"/>
    <property type="evidence" value="ECO:0007669"/>
    <property type="project" value="TreeGrafter"/>
</dbReference>
<comment type="similarity">
    <text evidence="1 8">Belongs to the PDK/BCKDK protein kinase family.</text>
</comment>
<dbReference type="Pfam" id="PF02518">
    <property type="entry name" value="HATPase_c"/>
    <property type="match status" value="1"/>
</dbReference>
<dbReference type="PANTHER" id="PTHR11947">
    <property type="entry name" value="PYRUVATE DEHYDROGENASE KINASE"/>
    <property type="match status" value="1"/>
</dbReference>
<dbReference type="InterPro" id="IPR003594">
    <property type="entry name" value="HATPase_dom"/>
</dbReference>
<sequence>MASTLRNGMRFAVYGVPMNLLARSLENTPQPITLPYLLAHGGQPGKAPTTDELLRSAKYTQQELPVRLARRVRQFYSLPFIIGTNPYIQEVARLYASSFQQLAEFSPVHTLEDNDRFAQKLRLLVEEHADLVPTLARGFMECKKYMDSVRISKFLDAALHSRIGIRIIAEQHLALSEAARKSRDGADVSSLSKSPTSVGIIDTQMSPVYVIRSSGEYVRALCEATYDMAPEIKFEGDLEARTVGIPVHLDYVMTELLKNSFRATTETFLTRHPGGSAEDMPPITVTLASAQGHITVRIRDEGGGIPPENMSQIFSYAFTSVQPQDTNESMAGDDSDVTGSALSSSMGTLAGLGYGLPLSRLYLGYFGESSLDIMSLYGYGCDTFVKLSKHIGESKVQI</sequence>
<dbReference type="SMART" id="SM00387">
    <property type="entry name" value="HATPase_c"/>
    <property type="match status" value="1"/>
</dbReference>
<dbReference type="InParanoid" id="A8PVB4"/>
<evidence type="ECO:0000256" key="5">
    <source>
        <dbReference type="ARBA" id="ARBA00022777"/>
    </source>
</evidence>
<dbReference type="GeneID" id="5855860"/>
<evidence type="ECO:0000313" key="10">
    <source>
        <dbReference type="EMBL" id="EDP44349.1"/>
    </source>
</evidence>
<keyword evidence="3 8" id="KW-0808">Transferase</keyword>
<keyword evidence="11" id="KW-1185">Reference proteome</keyword>
<evidence type="ECO:0000256" key="1">
    <source>
        <dbReference type="ARBA" id="ARBA00006155"/>
    </source>
</evidence>
<dbReference type="VEuPathDB" id="FungiDB:MGL_0831"/>
<gene>
    <name evidence="10" type="ORF">MGL_0831</name>
</gene>
<feature type="domain" description="Histidine kinase" evidence="9">
    <location>
        <begin position="246"/>
        <end position="391"/>
    </location>
</feature>
<dbReference type="PANTHER" id="PTHR11947:SF20">
    <property type="entry name" value="[3-METHYL-2-OXOBUTANOATE DEHYDROGENASE [LIPOAMIDE]] KINASE, MITOCHONDRIAL"/>
    <property type="match status" value="1"/>
</dbReference>